<comment type="caution">
    <text evidence="1">The sequence shown here is derived from an EMBL/GenBank/DDBJ whole genome shotgun (WGS) entry which is preliminary data.</text>
</comment>
<keyword evidence="2" id="KW-1185">Reference proteome</keyword>
<dbReference type="AlphaFoldDB" id="A0AAV2ZF42"/>
<sequence>MSKCQEGIIVCAAKSYNPQLLVLDYQVKHATDRSKDCCILEKKVGQFREEVKAIGSGRYGWKSWGQGRSNERTHIIVSSVQKATLSKAFSVNRAIQTLFHPKALYQYLLASNKLF</sequence>
<evidence type="ECO:0000313" key="1">
    <source>
        <dbReference type="EMBL" id="DBA14926.1"/>
    </source>
</evidence>
<evidence type="ECO:0000313" key="2">
    <source>
        <dbReference type="Proteomes" id="UP001181693"/>
    </source>
</evidence>
<accession>A0AAV2ZF42</accession>
<dbReference type="EMBL" id="DYDO01000012">
    <property type="protein sequence ID" value="DBA14926.1"/>
    <property type="molecule type" value="Genomic_DNA"/>
</dbReference>
<gene>
    <name evidence="1" type="ORF">GDO54_004202</name>
</gene>
<organism evidence="1 2">
    <name type="scientific">Pyxicephalus adspersus</name>
    <name type="common">African bullfrog</name>
    <dbReference type="NCBI Taxonomy" id="30357"/>
    <lineage>
        <taxon>Eukaryota</taxon>
        <taxon>Metazoa</taxon>
        <taxon>Chordata</taxon>
        <taxon>Craniata</taxon>
        <taxon>Vertebrata</taxon>
        <taxon>Euteleostomi</taxon>
        <taxon>Amphibia</taxon>
        <taxon>Batrachia</taxon>
        <taxon>Anura</taxon>
        <taxon>Neobatrachia</taxon>
        <taxon>Ranoidea</taxon>
        <taxon>Pyxicephalidae</taxon>
        <taxon>Pyxicephalinae</taxon>
        <taxon>Pyxicephalus</taxon>
    </lineage>
</organism>
<protein>
    <submittedName>
        <fullName evidence="1">Uncharacterized protein</fullName>
    </submittedName>
</protein>
<proteinExistence type="predicted"/>
<name>A0AAV2ZF42_PYXAD</name>
<reference evidence="1" key="1">
    <citation type="thesis" date="2020" institute="ProQuest LLC" country="789 East Eisenhower Parkway, Ann Arbor, MI, USA">
        <title>Comparative Genomics and Chromosome Evolution.</title>
        <authorList>
            <person name="Mudd A.B."/>
        </authorList>
    </citation>
    <scope>NUCLEOTIDE SEQUENCE</scope>
    <source>
        <strain evidence="1">1538</strain>
        <tissue evidence="1">Blood</tissue>
    </source>
</reference>
<dbReference type="Proteomes" id="UP001181693">
    <property type="component" value="Unassembled WGS sequence"/>
</dbReference>